<reference evidence="1 2" key="1">
    <citation type="submission" date="2019-06" db="EMBL/GenBank/DDBJ databases">
        <title>Genomic Encyclopedia of Type Strains, Phase IV (KMG-V): Genome sequencing to study the core and pangenomes of soil and plant-associated prokaryotes.</title>
        <authorList>
            <person name="Whitman W."/>
        </authorList>
    </citation>
    <scope>NUCLEOTIDE SEQUENCE [LARGE SCALE GENOMIC DNA]</scope>
    <source>
        <strain evidence="1 2">BR 11865</strain>
    </source>
</reference>
<accession>A0A560G3X6</accession>
<evidence type="ECO:0000313" key="2">
    <source>
        <dbReference type="Proteomes" id="UP000316545"/>
    </source>
</evidence>
<dbReference type="AlphaFoldDB" id="A0A560G3X6"/>
<protein>
    <submittedName>
        <fullName evidence="1">Uncharacterized protein</fullName>
    </submittedName>
</protein>
<name>A0A560G3X6_9PROT</name>
<comment type="caution">
    <text evidence="1">The sequence shown here is derived from an EMBL/GenBank/DDBJ whole genome shotgun (WGS) entry which is preliminary data.</text>
</comment>
<evidence type="ECO:0000313" key="1">
    <source>
        <dbReference type="EMBL" id="TWB28440.1"/>
    </source>
</evidence>
<organism evidence="1 2">
    <name type="scientific">Nitrospirillum amazonense</name>
    <dbReference type="NCBI Taxonomy" id="28077"/>
    <lineage>
        <taxon>Bacteria</taxon>
        <taxon>Pseudomonadati</taxon>
        <taxon>Pseudomonadota</taxon>
        <taxon>Alphaproteobacteria</taxon>
        <taxon>Rhodospirillales</taxon>
        <taxon>Azospirillaceae</taxon>
        <taxon>Nitrospirillum</taxon>
    </lineage>
</organism>
<proteinExistence type="predicted"/>
<dbReference type="EMBL" id="VITO01000005">
    <property type="protein sequence ID" value="TWB28440.1"/>
    <property type="molecule type" value="Genomic_DNA"/>
</dbReference>
<dbReference type="Proteomes" id="UP000316545">
    <property type="component" value="Unassembled WGS sequence"/>
</dbReference>
<gene>
    <name evidence="1" type="ORF">FBZ88_105159</name>
</gene>
<keyword evidence="2" id="KW-1185">Reference proteome</keyword>
<sequence>METILPKAYAVADRRILRLVETKTRRNRGRRGVRLVCYLNIV</sequence>